<sequence>MIDLHSHIIYGVDDGASSFKEALAMVKAASEAGYTDVVCTPHFIADSEFESSAGSNQSVLDEINSHLQSEGKPLNLHLGSEIYFDPSSVESLNTKQAATLNKSKYVLVEVPRQKMNFSSLLNYVFQLEIAGYSVVLAHPERYDFVIEDPNHLASLIKRDVIIQMNLLSLTGKYGDQVKKTAKLMLDHNMVHAVATDAHKPQHYHEAIDGLNLLEKQVGSDMFDQLTNYNPGFIINNEIFYPDSPVKIKKKGIFAWLKK</sequence>
<name>A0A1M5A9D2_9FIRM</name>
<comment type="catalytic activity">
    <reaction evidence="5">
        <text>O-phospho-L-tyrosyl-[protein] + H2O = L-tyrosyl-[protein] + phosphate</text>
        <dbReference type="Rhea" id="RHEA:10684"/>
        <dbReference type="Rhea" id="RHEA-COMP:10136"/>
        <dbReference type="Rhea" id="RHEA-COMP:20101"/>
        <dbReference type="ChEBI" id="CHEBI:15377"/>
        <dbReference type="ChEBI" id="CHEBI:43474"/>
        <dbReference type="ChEBI" id="CHEBI:46858"/>
        <dbReference type="ChEBI" id="CHEBI:61978"/>
        <dbReference type="EC" id="3.1.3.48"/>
    </reaction>
</comment>
<comment type="similarity">
    <text evidence="1">Belongs to the metallo-dependent hydrolases superfamily. CpsB/CapC family.</text>
</comment>
<dbReference type="PANTHER" id="PTHR39181:SF1">
    <property type="entry name" value="TYROSINE-PROTEIN PHOSPHATASE YWQE"/>
    <property type="match status" value="1"/>
</dbReference>
<dbReference type="STRING" id="1120975.SAMN02746064_02262"/>
<dbReference type="SUPFAM" id="SSF89550">
    <property type="entry name" value="PHP domain-like"/>
    <property type="match status" value="1"/>
</dbReference>
<reference evidence="6 7" key="1">
    <citation type="submission" date="2016-11" db="EMBL/GenBank/DDBJ databases">
        <authorList>
            <person name="Jaros S."/>
            <person name="Januszkiewicz K."/>
            <person name="Wedrychowicz H."/>
        </authorList>
    </citation>
    <scope>NUCLEOTIDE SEQUENCE [LARGE SCALE GENOMIC DNA]</scope>
    <source>
        <strain evidence="6 7">DSM 14828</strain>
    </source>
</reference>
<dbReference type="GO" id="GO:0030145">
    <property type="term" value="F:manganese ion binding"/>
    <property type="evidence" value="ECO:0007669"/>
    <property type="project" value="InterPro"/>
</dbReference>
<gene>
    <name evidence="6" type="ORF">SAMN02746064_02262</name>
</gene>
<dbReference type="RefSeq" id="WP_073272292.1">
    <property type="nucleotide sequence ID" value="NZ_FQTU01000030.1"/>
</dbReference>
<evidence type="ECO:0000256" key="1">
    <source>
        <dbReference type="ARBA" id="ARBA00005750"/>
    </source>
</evidence>
<evidence type="ECO:0000256" key="3">
    <source>
        <dbReference type="ARBA" id="ARBA00022801"/>
    </source>
</evidence>
<dbReference type="InterPro" id="IPR016195">
    <property type="entry name" value="Pol/histidinol_Pase-like"/>
</dbReference>
<dbReference type="Proteomes" id="UP000184251">
    <property type="component" value="Unassembled WGS sequence"/>
</dbReference>
<dbReference type="OrthoDB" id="9788539at2"/>
<evidence type="ECO:0000256" key="4">
    <source>
        <dbReference type="ARBA" id="ARBA00022912"/>
    </source>
</evidence>
<keyword evidence="3" id="KW-0378">Hydrolase</keyword>
<dbReference type="Gene3D" id="3.20.20.140">
    <property type="entry name" value="Metal-dependent hydrolases"/>
    <property type="match status" value="1"/>
</dbReference>
<evidence type="ECO:0000256" key="5">
    <source>
        <dbReference type="ARBA" id="ARBA00051722"/>
    </source>
</evidence>
<evidence type="ECO:0000313" key="7">
    <source>
        <dbReference type="Proteomes" id="UP000184251"/>
    </source>
</evidence>
<keyword evidence="7" id="KW-1185">Reference proteome</keyword>
<dbReference type="EC" id="3.1.3.48" evidence="2"/>
<dbReference type="AlphaFoldDB" id="A0A1M5A9D2"/>
<proteinExistence type="inferred from homology"/>
<dbReference type="EMBL" id="FQTU01000030">
    <property type="protein sequence ID" value="SHF26920.1"/>
    <property type="molecule type" value="Genomic_DNA"/>
</dbReference>
<evidence type="ECO:0000256" key="2">
    <source>
        <dbReference type="ARBA" id="ARBA00013064"/>
    </source>
</evidence>
<dbReference type="PANTHER" id="PTHR39181">
    <property type="entry name" value="TYROSINE-PROTEIN PHOSPHATASE YWQE"/>
    <property type="match status" value="1"/>
</dbReference>
<dbReference type="GO" id="GO:0004725">
    <property type="term" value="F:protein tyrosine phosphatase activity"/>
    <property type="evidence" value="ECO:0007669"/>
    <property type="project" value="UniProtKB-EC"/>
</dbReference>
<keyword evidence="4" id="KW-0904">Protein phosphatase</keyword>
<dbReference type="InterPro" id="IPR016667">
    <property type="entry name" value="Caps_polysacc_synth_CpsB/CapC"/>
</dbReference>
<accession>A0A1M5A9D2</accession>
<organism evidence="6 7">
    <name type="scientific">Alkalibacter saccharofermentans DSM 14828</name>
    <dbReference type="NCBI Taxonomy" id="1120975"/>
    <lineage>
        <taxon>Bacteria</taxon>
        <taxon>Bacillati</taxon>
        <taxon>Bacillota</taxon>
        <taxon>Clostridia</taxon>
        <taxon>Eubacteriales</taxon>
        <taxon>Eubacteriaceae</taxon>
        <taxon>Alkalibacter</taxon>
    </lineage>
</organism>
<evidence type="ECO:0000313" key="6">
    <source>
        <dbReference type="EMBL" id="SHF26920.1"/>
    </source>
</evidence>
<dbReference type="PIRSF" id="PIRSF016557">
    <property type="entry name" value="Caps_synth_CpsB"/>
    <property type="match status" value="1"/>
</dbReference>
<protein>
    <recommendedName>
        <fullName evidence="2">protein-tyrosine-phosphatase</fullName>
        <ecNumber evidence="2">3.1.3.48</ecNumber>
    </recommendedName>
</protein>
<dbReference type="Pfam" id="PF19567">
    <property type="entry name" value="CpsB_CapC"/>
    <property type="match status" value="1"/>
</dbReference>